<evidence type="ECO:0000313" key="2">
    <source>
        <dbReference type="Proteomes" id="UP000321077"/>
    </source>
</evidence>
<accession>A0A5B7LWY1</accession>
<dbReference type="Proteomes" id="UP000321077">
    <property type="component" value="Segment"/>
</dbReference>
<protein>
    <submittedName>
        <fullName evidence="1">Uncharacterized protein</fullName>
    </submittedName>
</protein>
<reference evidence="1 2" key="1">
    <citation type="submission" date="2019-01" db="EMBL/GenBank/DDBJ databases">
        <title>Genomic characterization of Pseudomonas aeruginosa lytic bacteriophage IttPL.</title>
        <authorList>
            <person name="Alvi I.A."/>
            <person name="Asif M."/>
            <person name="Tabassum R."/>
            <person name="Abbas Z."/>
            <person name="Rehman S.U."/>
        </authorList>
    </citation>
    <scope>NUCLEOTIDE SEQUENCE [LARGE SCALE GENOMIC DNA]</scope>
</reference>
<dbReference type="EMBL" id="MK443264">
    <property type="protein sequence ID" value="QBP28111.1"/>
    <property type="molecule type" value="Genomic_DNA"/>
</dbReference>
<keyword evidence="2" id="KW-1185">Reference proteome</keyword>
<evidence type="ECO:0000313" key="1">
    <source>
        <dbReference type="EMBL" id="QBP28111.1"/>
    </source>
</evidence>
<proteinExistence type="predicted"/>
<name>A0A5B7LWY1_9CAUD</name>
<organism evidence="1 2">
    <name type="scientific">Pseudomonas phage ITTPL</name>
    <dbReference type="NCBI Taxonomy" id="2544984"/>
    <lineage>
        <taxon>Viruses</taxon>
        <taxon>Duplodnaviria</taxon>
        <taxon>Heunggongvirae</taxon>
        <taxon>Uroviricota</taxon>
        <taxon>Caudoviricetes</taxon>
        <taxon>Vandenendeviridae</taxon>
        <taxon>Skurskavirinae</taxon>
        <taxon>Pakpunavirus</taxon>
        <taxon>Pakpunavirus ITTPL</taxon>
    </lineage>
</organism>
<sequence>MEIISRGTLPQETLFTTKCRYCLSILRAKRSELEYVSFSFGRPGETGYYFAECPVCHEEATTWIAVPVTHVAPPTTEYVAKGRE</sequence>
<gene>
    <name evidence="1" type="ORF">IttPL_0097</name>
</gene>